<evidence type="ECO:0000256" key="4">
    <source>
        <dbReference type="ARBA" id="ARBA00022679"/>
    </source>
</evidence>
<dbReference type="EMBL" id="FUWV01000007">
    <property type="protein sequence ID" value="SJZ65763.1"/>
    <property type="molecule type" value="Genomic_DNA"/>
</dbReference>
<dbReference type="GO" id="GO:0016114">
    <property type="term" value="P:terpenoid biosynthetic process"/>
    <property type="evidence" value="ECO:0007669"/>
    <property type="project" value="UniProtKB-UniRule"/>
</dbReference>
<keyword evidence="7 9" id="KW-0067">ATP-binding</keyword>
<evidence type="ECO:0000313" key="13">
    <source>
        <dbReference type="Proteomes" id="UP000196365"/>
    </source>
</evidence>
<accession>A0A1T4MFR4</accession>
<evidence type="ECO:0000313" key="12">
    <source>
        <dbReference type="EMBL" id="SJZ65763.1"/>
    </source>
</evidence>
<dbReference type="NCBIfam" id="NF011202">
    <property type="entry name" value="PRK14608.1"/>
    <property type="match status" value="1"/>
</dbReference>
<dbReference type="SUPFAM" id="SSF54211">
    <property type="entry name" value="Ribosomal protein S5 domain 2-like"/>
    <property type="match status" value="1"/>
</dbReference>
<feature type="domain" description="GHMP kinase N-terminal" evidence="10">
    <location>
        <begin position="66"/>
        <end position="144"/>
    </location>
</feature>
<evidence type="ECO:0000256" key="9">
    <source>
        <dbReference type="HAMAP-Rule" id="MF_00061"/>
    </source>
</evidence>
<dbReference type="PANTHER" id="PTHR43527">
    <property type="entry name" value="4-DIPHOSPHOCYTIDYL-2-C-METHYL-D-ERYTHRITOL KINASE, CHLOROPLASTIC"/>
    <property type="match status" value="1"/>
</dbReference>
<dbReference type="InterPro" id="IPR036554">
    <property type="entry name" value="GHMP_kinase_C_sf"/>
</dbReference>
<proteinExistence type="inferred from homology"/>
<evidence type="ECO:0000256" key="5">
    <source>
        <dbReference type="ARBA" id="ARBA00022741"/>
    </source>
</evidence>
<name>A0A1T4MFR4_9FIRM</name>
<keyword evidence="5 9" id="KW-0547">Nucleotide-binding</keyword>
<organism evidence="12 13">
    <name type="scientific">Garciella nitratireducens DSM 15102</name>
    <dbReference type="NCBI Taxonomy" id="1121911"/>
    <lineage>
        <taxon>Bacteria</taxon>
        <taxon>Bacillati</taxon>
        <taxon>Bacillota</taxon>
        <taxon>Clostridia</taxon>
        <taxon>Eubacteriales</taxon>
        <taxon>Eubacteriaceae</taxon>
        <taxon>Garciella</taxon>
    </lineage>
</organism>
<dbReference type="HAMAP" id="MF_00061">
    <property type="entry name" value="IspE"/>
    <property type="match status" value="1"/>
</dbReference>
<dbReference type="InterPro" id="IPR020568">
    <property type="entry name" value="Ribosomal_Su5_D2-typ_SF"/>
</dbReference>
<dbReference type="Pfam" id="PF08544">
    <property type="entry name" value="GHMP_kinases_C"/>
    <property type="match status" value="1"/>
</dbReference>
<gene>
    <name evidence="9" type="primary">ispE</name>
    <name evidence="12" type="ORF">SAMN02745973_01314</name>
</gene>
<comment type="pathway">
    <text evidence="9">Isoprenoid biosynthesis; isopentenyl diphosphate biosynthesis via DXP pathway; isopentenyl diphosphate from 1-deoxy-D-xylulose 5-phosphate: step 3/6.</text>
</comment>
<dbReference type="Pfam" id="PF00288">
    <property type="entry name" value="GHMP_kinases_N"/>
    <property type="match status" value="1"/>
</dbReference>
<dbReference type="EC" id="2.7.1.148" evidence="2 9"/>
<dbReference type="UniPathway" id="UPA00056">
    <property type="reaction ID" value="UER00094"/>
</dbReference>
<evidence type="ECO:0000256" key="6">
    <source>
        <dbReference type="ARBA" id="ARBA00022777"/>
    </source>
</evidence>
<evidence type="ECO:0000256" key="3">
    <source>
        <dbReference type="ARBA" id="ARBA00017473"/>
    </source>
</evidence>
<dbReference type="GO" id="GO:0050515">
    <property type="term" value="F:4-(cytidine 5'-diphospho)-2-C-methyl-D-erythritol kinase activity"/>
    <property type="evidence" value="ECO:0007669"/>
    <property type="project" value="UniProtKB-UniRule"/>
</dbReference>
<dbReference type="InterPro" id="IPR004424">
    <property type="entry name" value="IspE"/>
</dbReference>
<comment type="similarity">
    <text evidence="1 9">Belongs to the GHMP kinase family. IspE subfamily.</text>
</comment>
<keyword evidence="4 9" id="KW-0808">Transferase</keyword>
<evidence type="ECO:0000256" key="1">
    <source>
        <dbReference type="ARBA" id="ARBA00009684"/>
    </source>
</evidence>
<feature type="active site" evidence="9">
    <location>
        <position position="136"/>
    </location>
</feature>
<dbReference type="AlphaFoldDB" id="A0A1T4MFR4"/>
<feature type="domain" description="GHMP kinase C-terminal" evidence="11">
    <location>
        <begin position="198"/>
        <end position="275"/>
    </location>
</feature>
<comment type="function">
    <text evidence="9">Catalyzes the phosphorylation of the position 2 hydroxy group of 4-diphosphocytidyl-2C-methyl-D-erythritol.</text>
</comment>
<evidence type="ECO:0000256" key="7">
    <source>
        <dbReference type="ARBA" id="ARBA00022840"/>
    </source>
</evidence>
<dbReference type="GO" id="GO:0019288">
    <property type="term" value="P:isopentenyl diphosphate biosynthetic process, methylerythritol 4-phosphate pathway"/>
    <property type="evidence" value="ECO:0007669"/>
    <property type="project" value="UniProtKB-UniRule"/>
</dbReference>
<dbReference type="SUPFAM" id="SSF55060">
    <property type="entry name" value="GHMP Kinase, C-terminal domain"/>
    <property type="match status" value="1"/>
</dbReference>
<dbReference type="Gene3D" id="3.30.230.10">
    <property type="match status" value="1"/>
</dbReference>
<evidence type="ECO:0000259" key="10">
    <source>
        <dbReference type="Pfam" id="PF00288"/>
    </source>
</evidence>
<dbReference type="InterPro" id="IPR013750">
    <property type="entry name" value="GHMP_kinase_C_dom"/>
</dbReference>
<dbReference type="Gene3D" id="3.30.70.890">
    <property type="entry name" value="GHMP kinase, C-terminal domain"/>
    <property type="match status" value="1"/>
</dbReference>
<keyword evidence="6 9" id="KW-0418">Kinase</keyword>
<dbReference type="InterPro" id="IPR006204">
    <property type="entry name" value="GHMP_kinase_N_dom"/>
</dbReference>
<reference evidence="12 13" key="1">
    <citation type="submission" date="2017-02" db="EMBL/GenBank/DDBJ databases">
        <authorList>
            <person name="Peterson S.W."/>
        </authorList>
    </citation>
    <scope>NUCLEOTIDE SEQUENCE [LARGE SCALE GENOMIC DNA]</scope>
    <source>
        <strain evidence="12 13">DSM 15102</strain>
    </source>
</reference>
<evidence type="ECO:0000256" key="2">
    <source>
        <dbReference type="ARBA" id="ARBA00012052"/>
    </source>
</evidence>
<dbReference type="Proteomes" id="UP000196365">
    <property type="component" value="Unassembled WGS sequence"/>
</dbReference>
<keyword evidence="9" id="KW-0414">Isoprene biosynthesis</keyword>
<dbReference type="PANTHER" id="PTHR43527:SF2">
    <property type="entry name" value="4-DIPHOSPHOCYTIDYL-2-C-METHYL-D-ERYTHRITOL KINASE, CHLOROPLASTIC"/>
    <property type="match status" value="1"/>
</dbReference>
<dbReference type="GO" id="GO:0005524">
    <property type="term" value="F:ATP binding"/>
    <property type="evidence" value="ECO:0007669"/>
    <property type="project" value="UniProtKB-UniRule"/>
</dbReference>
<protein>
    <recommendedName>
        <fullName evidence="3 9">4-diphosphocytidyl-2-C-methyl-D-erythritol kinase</fullName>
        <shortName evidence="9">CMK</shortName>
        <ecNumber evidence="2 9">2.7.1.148</ecNumber>
    </recommendedName>
    <alternativeName>
        <fullName evidence="8 9">4-(cytidine-5'-diphospho)-2-C-methyl-D-erythritol kinase</fullName>
    </alternativeName>
</protein>
<dbReference type="OrthoDB" id="9809438at2"/>
<feature type="active site" evidence="9">
    <location>
        <position position="11"/>
    </location>
</feature>
<dbReference type="PIRSF" id="PIRSF010376">
    <property type="entry name" value="IspE"/>
    <property type="match status" value="1"/>
</dbReference>
<feature type="binding site" evidence="9">
    <location>
        <begin position="94"/>
        <end position="104"/>
    </location>
    <ligand>
        <name>ATP</name>
        <dbReference type="ChEBI" id="CHEBI:30616"/>
    </ligand>
</feature>
<dbReference type="RefSeq" id="WP_087678747.1">
    <property type="nucleotide sequence ID" value="NZ_FUWV01000007.1"/>
</dbReference>
<dbReference type="NCBIfam" id="TIGR00154">
    <property type="entry name" value="ispE"/>
    <property type="match status" value="1"/>
</dbReference>
<comment type="catalytic activity">
    <reaction evidence="9">
        <text>4-CDP-2-C-methyl-D-erythritol + ATP = 4-CDP-2-C-methyl-D-erythritol 2-phosphate + ADP + H(+)</text>
        <dbReference type="Rhea" id="RHEA:18437"/>
        <dbReference type="ChEBI" id="CHEBI:15378"/>
        <dbReference type="ChEBI" id="CHEBI:30616"/>
        <dbReference type="ChEBI" id="CHEBI:57823"/>
        <dbReference type="ChEBI" id="CHEBI:57919"/>
        <dbReference type="ChEBI" id="CHEBI:456216"/>
        <dbReference type="EC" id="2.7.1.148"/>
    </reaction>
</comment>
<keyword evidence="13" id="KW-1185">Reference proteome</keyword>
<dbReference type="InterPro" id="IPR014721">
    <property type="entry name" value="Ribsml_uS5_D2-typ_fold_subgr"/>
</dbReference>
<sequence length="296" mass="33810">MNQKRIKTRAKINLALEVLKKREDGYHEVKMVMQTIDLYDKMEFKIIPKDIIIHSNHKWVPKDQRNIVYKAAKLLQKQYRVQQGVEIKIYKNIPVSAGLAGGSSNGAGTLKVLNELWGLHLPLKTLIEHGKRIGADIPFCLLEGTALAQGIGEILHPLPSLPPIWLILVKPPIYVSTAWVYRNLNLNKDKQGSEVYSMIEGIKRGKIEEILPYLYNELENVTISAHPEIAHIKKRLRQLGAMGVLMSGSGPTVFGICKDRESAQFIYKNMKKQYREVFMVKTYNKEDICDDGNRYE</sequence>
<evidence type="ECO:0000259" key="11">
    <source>
        <dbReference type="Pfam" id="PF08544"/>
    </source>
</evidence>
<evidence type="ECO:0000256" key="8">
    <source>
        <dbReference type="ARBA" id="ARBA00032554"/>
    </source>
</evidence>